<proteinExistence type="predicted"/>
<feature type="transmembrane region" description="Helical" evidence="6">
    <location>
        <begin position="206"/>
        <end position="228"/>
    </location>
</feature>
<dbReference type="InterPro" id="IPR011701">
    <property type="entry name" value="MFS"/>
</dbReference>
<reference evidence="8 9" key="1">
    <citation type="journal article" date="2019" name="Int. J. Syst. Evol. Microbiol.">
        <title>The Global Catalogue of Microorganisms (GCM) 10K type strain sequencing project: providing services to taxonomists for standard genome sequencing and annotation.</title>
        <authorList>
            <consortium name="The Broad Institute Genomics Platform"/>
            <consortium name="The Broad Institute Genome Sequencing Center for Infectious Disease"/>
            <person name="Wu L."/>
            <person name="Ma J."/>
        </authorList>
    </citation>
    <scope>NUCLEOTIDE SEQUENCE [LARGE SCALE GENOMIC DNA]</scope>
    <source>
        <strain evidence="8 9">JCM 16259</strain>
    </source>
</reference>
<evidence type="ECO:0000256" key="3">
    <source>
        <dbReference type="ARBA" id="ARBA00022692"/>
    </source>
</evidence>
<dbReference type="PROSITE" id="PS50850">
    <property type="entry name" value="MFS"/>
    <property type="match status" value="1"/>
</dbReference>
<keyword evidence="9" id="KW-1185">Reference proteome</keyword>
<feature type="transmembrane region" description="Helical" evidence="6">
    <location>
        <begin position="366"/>
        <end position="385"/>
    </location>
</feature>
<organism evidence="8 9">
    <name type="scientific">Terrabacter carboxydivorans</name>
    <dbReference type="NCBI Taxonomy" id="619730"/>
    <lineage>
        <taxon>Bacteria</taxon>
        <taxon>Bacillati</taxon>
        <taxon>Actinomycetota</taxon>
        <taxon>Actinomycetes</taxon>
        <taxon>Micrococcales</taxon>
        <taxon>Intrasporangiaceae</taxon>
        <taxon>Terrabacter</taxon>
    </lineage>
</organism>
<sequence>MTPARRRTTLAILALAVGGFAIGTTEFVTMGLLPQIADGTGVDIATAGHYVSAYALGVVVGAPLIAVAAAKAPRKGLLMGLMAFFAVAHVAILLADSYSTVMAARFLAGLPHGAFFGIGSVVAASLVSHHRRTAAVAAILGGLGVANVVGVPVATLLGQRFSWHLPYVLVGVIAALTVVAIGLFLPHQPPSGEESMRAEMRALRRVQVWLALLIGVVGFGGMFAMYSFITPTMTELAGLDERYIPWVLAAYGVGMVVGMVLSGRVANRVGVLKGIIGALGLIAVLLAVFGWAAHTLWLAVVMVFVLGLLPSVVVPLLQTRLMDVAHEGQSLAAALNHSTLNTANALGAWLGSIVLAAGWGYGAPSLVGAGLAVLGVGVAALSAVLERRSHRAAAGRVEAPTVQGMGDCAVAAPSETAATPSP</sequence>
<feature type="transmembrane region" description="Helical" evidence="6">
    <location>
        <begin position="338"/>
        <end position="360"/>
    </location>
</feature>
<feature type="transmembrane region" description="Helical" evidence="6">
    <location>
        <begin position="76"/>
        <end position="94"/>
    </location>
</feature>
<name>A0ABN3KZZ3_9MICO</name>
<evidence type="ECO:0000256" key="6">
    <source>
        <dbReference type="SAM" id="Phobius"/>
    </source>
</evidence>
<comment type="subcellular location">
    <subcellularLocation>
        <location evidence="1">Cell membrane</location>
        <topology evidence="1">Multi-pass membrane protein</topology>
    </subcellularLocation>
</comment>
<feature type="transmembrane region" description="Helical" evidence="6">
    <location>
        <begin position="270"/>
        <end position="291"/>
    </location>
</feature>
<keyword evidence="5 6" id="KW-0472">Membrane</keyword>
<dbReference type="RefSeq" id="WP_344253683.1">
    <property type="nucleotide sequence ID" value="NZ_BAAARE010000004.1"/>
</dbReference>
<keyword evidence="2" id="KW-1003">Cell membrane</keyword>
<dbReference type="SUPFAM" id="SSF103473">
    <property type="entry name" value="MFS general substrate transporter"/>
    <property type="match status" value="1"/>
</dbReference>
<feature type="domain" description="Major facilitator superfamily (MFS) profile" evidence="7">
    <location>
        <begin position="11"/>
        <end position="387"/>
    </location>
</feature>
<dbReference type="InterPro" id="IPR036259">
    <property type="entry name" value="MFS_trans_sf"/>
</dbReference>
<feature type="transmembrane region" description="Helical" evidence="6">
    <location>
        <begin position="163"/>
        <end position="185"/>
    </location>
</feature>
<dbReference type="EMBL" id="BAAARE010000004">
    <property type="protein sequence ID" value="GAA2475307.1"/>
    <property type="molecule type" value="Genomic_DNA"/>
</dbReference>
<evidence type="ECO:0000256" key="1">
    <source>
        <dbReference type="ARBA" id="ARBA00004651"/>
    </source>
</evidence>
<evidence type="ECO:0000256" key="5">
    <source>
        <dbReference type="ARBA" id="ARBA00023136"/>
    </source>
</evidence>
<feature type="transmembrane region" description="Helical" evidence="6">
    <location>
        <begin position="106"/>
        <end position="127"/>
    </location>
</feature>
<dbReference type="CDD" id="cd17324">
    <property type="entry name" value="MFS_NepI_like"/>
    <property type="match status" value="1"/>
</dbReference>
<protein>
    <submittedName>
        <fullName evidence="8">MFS transporter</fullName>
    </submittedName>
</protein>
<feature type="transmembrane region" description="Helical" evidence="6">
    <location>
        <begin position="134"/>
        <end position="157"/>
    </location>
</feature>
<dbReference type="InterPro" id="IPR020846">
    <property type="entry name" value="MFS_dom"/>
</dbReference>
<keyword evidence="4 6" id="KW-1133">Transmembrane helix</keyword>
<gene>
    <name evidence="8" type="ORF">GCM10009858_10820</name>
</gene>
<dbReference type="Proteomes" id="UP001500730">
    <property type="component" value="Unassembled WGS sequence"/>
</dbReference>
<feature type="transmembrane region" description="Helical" evidence="6">
    <location>
        <begin position="243"/>
        <end position="263"/>
    </location>
</feature>
<keyword evidence="3 6" id="KW-0812">Transmembrane</keyword>
<evidence type="ECO:0000313" key="8">
    <source>
        <dbReference type="EMBL" id="GAA2475307.1"/>
    </source>
</evidence>
<dbReference type="Gene3D" id="1.20.1250.20">
    <property type="entry name" value="MFS general substrate transporter like domains"/>
    <property type="match status" value="2"/>
</dbReference>
<feature type="transmembrane region" description="Helical" evidence="6">
    <location>
        <begin position="47"/>
        <end position="69"/>
    </location>
</feature>
<evidence type="ECO:0000256" key="4">
    <source>
        <dbReference type="ARBA" id="ARBA00022989"/>
    </source>
</evidence>
<evidence type="ECO:0000256" key="2">
    <source>
        <dbReference type="ARBA" id="ARBA00022475"/>
    </source>
</evidence>
<evidence type="ECO:0000313" key="9">
    <source>
        <dbReference type="Proteomes" id="UP001500730"/>
    </source>
</evidence>
<feature type="transmembrane region" description="Helical" evidence="6">
    <location>
        <begin position="297"/>
        <end position="317"/>
    </location>
</feature>
<dbReference type="PANTHER" id="PTHR43124:SF3">
    <property type="entry name" value="CHLORAMPHENICOL EFFLUX PUMP RV0191"/>
    <property type="match status" value="1"/>
</dbReference>
<dbReference type="PANTHER" id="PTHR43124">
    <property type="entry name" value="PURINE EFFLUX PUMP PBUE"/>
    <property type="match status" value="1"/>
</dbReference>
<dbReference type="InterPro" id="IPR050189">
    <property type="entry name" value="MFS_Efflux_Transporters"/>
</dbReference>
<dbReference type="Pfam" id="PF07690">
    <property type="entry name" value="MFS_1"/>
    <property type="match status" value="1"/>
</dbReference>
<evidence type="ECO:0000259" key="7">
    <source>
        <dbReference type="PROSITE" id="PS50850"/>
    </source>
</evidence>
<comment type="caution">
    <text evidence="8">The sequence shown here is derived from an EMBL/GenBank/DDBJ whole genome shotgun (WGS) entry which is preliminary data.</text>
</comment>
<accession>A0ABN3KZZ3</accession>